<feature type="domain" description="Mub B2-like" evidence="5">
    <location>
        <begin position="211"/>
        <end position="269"/>
    </location>
</feature>
<reference evidence="6 7" key="1">
    <citation type="submission" date="2013-06" db="EMBL/GenBank/DDBJ databases">
        <title>Genome sequencing of Streptococcus mitis strains.</title>
        <authorList>
            <person name="Ikryannikova L.N."/>
            <person name="Ilina E.N."/>
            <person name="Kostryukova E.S."/>
            <person name="Semashko T.A."/>
            <person name="Savinova T.A."/>
            <person name="Karpova I.Y."/>
            <person name="Larin A.K."/>
            <person name="Ischenko D.S."/>
            <person name="Dubovickaya V.A."/>
            <person name="Sidorenko S.V."/>
            <person name="Govorun V.M."/>
        </authorList>
    </citation>
    <scope>NUCLEOTIDE SEQUENCE [LARGE SCALE GENOMIC DNA]</scope>
    <source>
        <strain evidence="6 7">29/42</strain>
    </source>
</reference>
<evidence type="ECO:0000259" key="5">
    <source>
        <dbReference type="Pfam" id="PF17966"/>
    </source>
</evidence>
<feature type="region of interest" description="Disordered" evidence="2">
    <location>
        <begin position="57"/>
        <end position="80"/>
    </location>
</feature>
<dbReference type="NCBIfam" id="TIGR01168">
    <property type="entry name" value="YSIRK_signal"/>
    <property type="match status" value="1"/>
</dbReference>
<evidence type="ECO:0000259" key="4">
    <source>
        <dbReference type="Pfam" id="PF17965"/>
    </source>
</evidence>
<evidence type="ECO:0000313" key="7">
    <source>
        <dbReference type="Proteomes" id="UP000014973"/>
    </source>
</evidence>
<protein>
    <submittedName>
        <fullName evidence="6">MucBP domain protein</fullName>
    </submittedName>
</protein>
<keyword evidence="1" id="KW-0732">Signal</keyword>
<evidence type="ECO:0000256" key="1">
    <source>
        <dbReference type="ARBA" id="ARBA00022729"/>
    </source>
</evidence>
<dbReference type="PROSITE" id="PS51257">
    <property type="entry name" value="PROKAR_LIPOPROTEIN"/>
    <property type="match status" value="1"/>
</dbReference>
<dbReference type="Pfam" id="PF17966">
    <property type="entry name" value="Muc_B2"/>
    <property type="match status" value="2"/>
</dbReference>
<organism evidence="6 7">
    <name type="scientific">Streptococcus mitis 29/42</name>
    <dbReference type="NCBI Taxonomy" id="1340486"/>
    <lineage>
        <taxon>Bacteria</taxon>
        <taxon>Bacillati</taxon>
        <taxon>Bacillota</taxon>
        <taxon>Bacilli</taxon>
        <taxon>Lactobacillales</taxon>
        <taxon>Streptococcaceae</taxon>
        <taxon>Streptococcus</taxon>
        <taxon>Streptococcus mitis group</taxon>
    </lineage>
</organism>
<comment type="caution">
    <text evidence="6">The sequence shown here is derived from an EMBL/GenBank/DDBJ whole genome shotgun (WGS) entry which is preliminary data.</text>
</comment>
<evidence type="ECO:0000259" key="3">
    <source>
        <dbReference type="Pfam" id="PF04650"/>
    </source>
</evidence>
<feature type="domain" description="Mub B2-like" evidence="5">
    <location>
        <begin position="382"/>
        <end position="474"/>
    </location>
</feature>
<sequence length="771" mass="86698">MGNKKCIYSIRKLSLGVASVVVACGLGFLAGSVGSVSADEMLAASHILETDKPSIESIDKDKSVGGSEKEATALEEQHFEEKHIDTPKVTEKESRVEFNYIDESTGKKLFSDERTGKVGEDLHYDTRKKISEFKRNGYVLVEDGYLKTDESKKLFQDDKTPQTYTIKLTPKHEVISLQNQTNPKSNEEVEAGVVDSPKWPADAEKIRTNQERPLERTIQRIIKYKYKNNGKEAFAEKKQSISFERYATVNLVTKEISYSNWKIKQEHIKNQTAKISYVDISENKLLKEDTVTGESGYPIEYSTLKTISDYKRQGYDLVSSDYDRGLQYFDQDSKTGQIFKVALTPRLEFIYPEDRIPTAHKKVDEDVQDSPLWPASVSKIVNKKSIDRNISYLDFVTHDKVVADRNDQVDFKRVAKVDFVRGDLYYRDWTSDQPNLSKVATPLLKGLVADKEAVAEKTVAVTDPVIRETVYYKQLGKWIAISPTANENLALIQYPNDQDGNPAKAGLASNPGLRTIPYLKGYKAVTSAIDLVLKDSSHPELGYLLPEVPEDFTKDTVIHYLPVKAAEPEPPRGDQPKTPEAPTPEEPKHPEVPTVDQPKDPEKLTPEDPKQPDMPTVEQPKTPASPVPEEPKRPEVPAVAQPKDPEKPSPKEPKQPEVSTAEQPKTPASPAPEEPKHPETPIISETKEAGKLPETASHDSILLVVGFLSAYLASYCLKVKKIKNLQIAKKSSSDGFLLQLRERACSCRLLCYNCYNIVKSKRSVRKWRRKL</sequence>
<feature type="compositionally biased region" description="Basic and acidic residues" evidence="2">
    <location>
        <begin position="643"/>
        <end position="655"/>
    </location>
</feature>
<feature type="domain" description="Mucin binding" evidence="4">
    <location>
        <begin position="96"/>
        <end position="168"/>
    </location>
</feature>
<feature type="region of interest" description="Disordered" evidence="2">
    <location>
        <begin position="564"/>
        <end position="680"/>
    </location>
</feature>
<dbReference type="InterPro" id="IPR005877">
    <property type="entry name" value="YSIRK_signal_dom"/>
</dbReference>
<dbReference type="Gene3D" id="2.60.40.4300">
    <property type="match status" value="1"/>
</dbReference>
<gene>
    <name evidence="6" type="ORF">M060_04215</name>
</gene>
<accession>S7XIW8</accession>
<dbReference type="AlphaFoldDB" id="S7XIW8"/>
<dbReference type="Gene3D" id="3.10.20.470">
    <property type="match status" value="2"/>
</dbReference>
<feature type="compositionally biased region" description="Basic and acidic residues" evidence="2">
    <location>
        <begin position="566"/>
        <end position="577"/>
    </location>
</feature>
<dbReference type="PATRIC" id="fig|1340486.4.peg.913"/>
<feature type="domain" description="Mucin binding" evidence="4">
    <location>
        <begin position="271"/>
        <end position="343"/>
    </location>
</feature>
<feature type="compositionally biased region" description="Basic and acidic residues" evidence="2">
    <location>
        <begin position="585"/>
        <end position="611"/>
    </location>
</feature>
<proteinExistence type="predicted"/>
<name>S7XIW8_STRMT</name>
<dbReference type="Pfam" id="PF04650">
    <property type="entry name" value="YSIRK_signal"/>
    <property type="match status" value="1"/>
</dbReference>
<dbReference type="InterPro" id="IPR041558">
    <property type="entry name" value="MucBP_2"/>
</dbReference>
<dbReference type="Pfam" id="PF17965">
    <property type="entry name" value="MucBP_2"/>
    <property type="match status" value="2"/>
</dbReference>
<dbReference type="InterPro" id="IPR041495">
    <property type="entry name" value="Mub_B2"/>
</dbReference>
<dbReference type="EMBL" id="ATAB01000004">
    <property type="protein sequence ID" value="EPR95531.1"/>
    <property type="molecule type" value="Genomic_DNA"/>
</dbReference>
<dbReference type="Proteomes" id="UP000014973">
    <property type="component" value="Unassembled WGS sequence"/>
</dbReference>
<evidence type="ECO:0000256" key="2">
    <source>
        <dbReference type="SAM" id="MobiDB-lite"/>
    </source>
</evidence>
<feature type="domain" description="YSIRK Gram-positive signal peptide" evidence="3">
    <location>
        <begin position="3"/>
        <end position="23"/>
    </location>
</feature>
<evidence type="ECO:0000313" key="6">
    <source>
        <dbReference type="EMBL" id="EPR95531.1"/>
    </source>
</evidence>